<dbReference type="PROSITE" id="PS00916">
    <property type="entry name" value="PI3_4_KINASE_2"/>
    <property type="match status" value="1"/>
</dbReference>
<evidence type="ECO:0000256" key="6">
    <source>
        <dbReference type="SAM" id="MobiDB-lite"/>
    </source>
</evidence>
<dbReference type="Gene3D" id="3.30.1010.10">
    <property type="entry name" value="Phosphatidylinositol 3-kinase Catalytic Subunit, Chain A, domain 4"/>
    <property type="match status" value="1"/>
</dbReference>
<dbReference type="AlphaFoldDB" id="A0A7S0KRM3"/>
<feature type="compositionally biased region" description="Basic and acidic residues" evidence="6">
    <location>
        <begin position="457"/>
        <end position="473"/>
    </location>
</feature>
<evidence type="ECO:0000256" key="1">
    <source>
        <dbReference type="ARBA" id="ARBA00001686"/>
    </source>
</evidence>
<feature type="region of interest" description="Disordered" evidence="6">
    <location>
        <begin position="457"/>
        <end position="495"/>
    </location>
</feature>
<feature type="region of interest" description="Disordered" evidence="6">
    <location>
        <begin position="553"/>
        <end position="641"/>
    </location>
</feature>
<dbReference type="FunFam" id="1.10.1070.11:FF:000016">
    <property type="entry name" value="PIK1p Phosphatidylinositol 4-kinase"/>
    <property type="match status" value="1"/>
</dbReference>
<dbReference type="Pfam" id="PF21245">
    <property type="entry name" value="PI4KB-PIK1_PIK"/>
    <property type="match status" value="1"/>
</dbReference>
<keyword evidence="3" id="KW-0808">Transferase</keyword>
<dbReference type="PROSITE" id="PS50290">
    <property type="entry name" value="PI3_4_KINASE_3"/>
    <property type="match status" value="1"/>
</dbReference>
<feature type="region of interest" description="Disordered" evidence="6">
    <location>
        <begin position="376"/>
        <end position="440"/>
    </location>
</feature>
<evidence type="ECO:0000313" key="8">
    <source>
        <dbReference type="EMBL" id="CAD8590099.1"/>
    </source>
</evidence>
<dbReference type="Pfam" id="PF00454">
    <property type="entry name" value="PI3_PI4_kinase"/>
    <property type="match status" value="1"/>
</dbReference>
<dbReference type="SUPFAM" id="SSF56112">
    <property type="entry name" value="Protein kinase-like (PK-like)"/>
    <property type="match status" value="1"/>
</dbReference>
<dbReference type="GO" id="GO:0005737">
    <property type="term" value="C:cytoplasm"/>
    <property type="evidence" value="ECO:0007669"/>
    <property type="project" value="TreeGrafter"/>
</dbReference>
<dbReference type="GO" id="GO:0004430">
    <property type="term" value="F:1-phosphatidylinositol 4-kinase activity"/>
    <property type="evidence" value="ECO:0007669"/>
    <property type="project" value="UniProtKB-EC"/>
</dbReference>
<evidence type="ECO:0000256" key="5">
    <source>
        <dbReference type="SAM" id="Coils"/>
    </source>
</evidence>
<protein>
    <recommendedName>
        <fullName evidence="2">1-phosphatidylinositol 4-kinase</fullName>
        <ecNumber evidence="2">2.7.1.67</ecNumber>
    </recommendedName>
</protein>
<sequence>MSEQIKSVRGNGLTHLPSPESKAETLLRFFDSEHFDEWIAISYLWRTMDESMIEQLCRRMLALPDSGVKRYLSQIIMLQIIRPSDALRQMIVDLCGRSLRLATKTCWLLNAAAGDSDDPRPILELRGQCEQAALAGKWEPPFRCLSPMLDRALTLDDLPISPHRARRSLTAQEEASSFGSAEYSREGLDTPPGSPSRRARLFADGDGDNNQDGGWLGAPGAGGGALETLGKALDKIRIFAKGGDGEDDERRRREEADAQLRGVMANAELAKEQLEQRRDTFISTLKLAEDLCGLSAQLSRQPQEGRQGALRAGIRRVSDGLVEGHPKGTGVMFPMGNDVARVVRLPAEEAVLLNSREKAPYLVFLEVIHAIDDDTASVPSSGPASFSSLRDSPSTPLEVGTGKPPVPVPFTSPAPVPPLHPGLPVTGVGRPHHVRSKSGSLASFSDLSSLGEIDELSADHRPGHVRQRSHDASSRGLPPRSPPSMSPSTGVSPTGASSVGFTSIFSGNAASVKPTHLRTPSYENISRKVDRVLEQVYRGDEQIVRVSLAVMSERGDSHSGPAHSRSGSGDSSSRWNSVAWFSGNRSTNKGDGADAGSQDGSDGSPNGSPKGSHVRVTLFVENPAPGRRGPPRVPTHQRKPSEVGLEEMAEAIHHEIHAPLEARDATAAPPALTPTRPRSADASRPAPLEPGSPTTPQIPSPWKRSAGGLGEKWCDKVERVRSSSPYGTLPGWSLKPVIIKAGDNCRQELLAIQLTQQFHQIYRESGLPLWIRPFEVIAQSTTSAFIEAVTDAPSIHAIKSRAPRGTSLRQHFEARFGAPGQPRFRQAQRNFVESLAGYSILTYILQVKDRHNGNILLHDDGHLIHIDFNFMLSTSPGGINFESSPFKLTREYLEVMDSDDTGAASEAFNYYKVLCIQGYLSVRKHAERIVQLVEMMSASGCPCFKAGPKVLQNLRRRFNMECTEEQCVEIMLGLISDSMDAWCTRQYDFYQRVLNGIL</sequence>
<gene>
    <name evidence="8" type="ORF">MSP1404_LOCUS7503</name>
</gene>
<dbReference type="InterPro" id="IPR057754">
    <property type="entry name" value="PI4-kinase_beta/PIK1_cat"/>
</dbReference>
<dbReference type="GO" id="GO:0048015">
    <property type="term" value="P:phosphatidylinositol-mediated signaling"/>
    <property type="evidence" value="ECO:0007669"/>
    <property type="project" value="TreeGrafter"/>
</dbReference>
<keyword evidence="5" id="KW-0175">Coiled coil</keyword>
<proteinExistence type="predicted"/>
<evidence type="ECO:0000256" key="4">
    <source>
        <dbReference type="ARBA" id="ARBA00022777"/>
    </source>
</evidence>
<feature type="compositionally biased region" description="Low complexity" evidence="6">
    <location>
        <begin position="665"/>
        <end position="677"/>
    </location>
</feature>
<feature type="compositionally biased region" description="Low complexity" evidence="6">
    <location>
        <begin position="594"/>
        <end position="604"/>
    </location>
</feature>
<feature type="region of interest" description="Disordered" evidence="6">
    <location>
        <begin position="661"/>
        <end position="707"/>
    </location>
</feature>
<comment type="catalytic activity">
    <reaction evidence="1">
        <text>a 1,2-diacyl-sn-glycero-3-phospho-(1D-myo-inositol) + ATP = a 1,2-diacyl-sn-glycero-3-phospho-(1D-myo-inositol 4-phosphate) + ADP + H(+)</text>
        <dbReference type="Rhea" id="RHEA:19877"/>
        <dbReference type="ChEBI" id="CHEBI:15378"/>
        <dbReference type="ChEBI" id="CHEBI:30616"/>
        <dbReference type="ChEBI" id="CHEBI:57880"/>
        <dbReference type="ChEBI" id="CHEBI:58178"/>
        <dbReference type="ChEBI" id="CHEBI:456216"/>
        <dbReference type="EC" id="2.7.1.67"/>
    </reaction>
</comment>
<name>A0A7S0KRM3_MICPS</name>
<dbReference type="InterPro" id="IPR000403">
    <property type="entry name" value="PI3/4_kinase_cat_dom"/>
</dbReference>
<accession>A0A7S0KRM3</accession>
<dbReference type="SMART" id="SM00146">
    <property type="entry name" value="PI3Kc"/>
    <property type="match status" value="1"/>
</dbReference>
<feature type="region of interest" description="Disordered" evidence="6">
    <location>
        <begin position="165"/>
        <end position="219"/>
    </location>
</feature>
<keyword evidence="4" id="KW-0418">Kinase</keyword>
<dbReference type="InterPro" id="IPR036940">
    <property type="entry name" value="PI3/4_kinase_cat_sf"/>
</dbReference>
<dbReference type="PANTHER" id="PTHR10048">
    <property type="entry name" value="PHOSPHATIDYLINOSITOL KINASE"/>
    <property type="match status" value="1"/>
</dbReference>
<feature type="compositionally biased region" description="Pro residues" evidence="6">
    <location>
        <begin position="404"/>
        <end position="421"/>
    </location>
</feature>
<organism evidence="8">
    <name type="scientific">Micromonas pusilla</name>
    <name type="common">Picoplanktonic green alga</name>
    <name type="synonym">Chromulina pusilla</name>
    <dbReference type="NCBI Taxonomy" id="38833"/>
    <lineage>
        <taxon>Eukaryota</taxon>
        <taxon>Viridiplantae</taxon>
        <taxon>Chlorophyta</taxon>
        <taxon>Mamiellophyceae</taxon>
        <taxon>Mamiellales</taxon>
        <taxon>Mamiellaceae</taxon>
        <taxon>Micromonas</taxon>
    </lineage>
</organism>
<feature type="compositionally biased region" description="Polar residues" evidence="6">
    <location>
        <begin position="169"/>
        <end position="179"/>
    </location>
</feature>
<dbReference type="GO" id="GO:0046854">
    <property type="term" value="P:phosphatidylinositol phosphate biosynthetic process"/>
    <property type="evidence" value="ECO:0007669"/>
    <property type="project" value="InterPro"/>
</dbReference>
<evidence type="ECO:0000259" key="7">
    <source>
        <dbReference type="PROSITE" id="PS50290"/>
    </source>
</evidence>
<dbReference type="InterPro" id="IPR049160">
    <property type="entry name" value="PI4KB-PIK1_PIK"/>
</dbReference>
<feature type="compositionally biased region" description="Low complexity" evidence="6">
    <location>
        <begin position="376"/>
        <end position="388"/>
    </location>
</feature>
<dbReference type="Gene3D" id="1.10.1070.11">
    <property type="entry name" value="Phosphatidylinositol 3-/4-kinase, catalytic domain"/>
    <property type="match status" value="1"/>
</dbReference>
<feature type="compositionally biased region" description="Low complexity" evidence="6">
    <location>
        <begin position="564"/>
        <end position="574"/>
    </location>
</feature>
<reference evidence="8" key="1">
    <citation type="submission" date="2021-01" db="EMBL/GenBank/DDBJ databases">
        <authorList>
            <person name="Corre E."/>
            <person name="Pelletier E."/>
            <person name="Niang G."/>
            <person name="Scheremetjew M."/>
            <person name="Finn R."/>
            <person name="Kale V."/>
            <person name="Holt S."/>
            <person name="Cochrane G."/>
            <person name="Meng A."/>
            <person name="Brown T."/>
            <person name="Cohen L."/>
        </authorList>
    </citation>
    <scope>NUCLEOTIDE SEQUENCE</scope>
    <source>
        <strain evidence="8">CCMP494</strain>
    </source>
</reference>
<dbReference type="CDD" id="cd05168">
    <property type="entry name" value="PI4Kc_III_beta"/>
    <property type="match status" value="1"/>
</dbReference>
<dbReference type="InterPro" id="IPR015433">
    <property type="entry name" value="PI3/4_kinase"/>
</dbReference>
<dbReference type="InterPro" id="IPR011009">
    <property type="entry name" value="Kinase-like_dom_sf"/>
</dbReference>
<evidence type="ECO:0000256" key="2">
    <source>
        <dbReference type="ARBA" id="ARBA00012169"/>
    </source>
</evidence>
<dbReference type="EC" id="2.7.1.67" evidence="2"/>
<feature type="coiled-coil region" evidence="5">
    <location>
        <begin position="253"/>
        <end position="291"/>
    </location>
</feature>
<dbReference type="InterPro" id="IPR018936">
    <property type="entry name" value="PI3/4_kinase_CS"/>
</dbReference>
<dbReference type="GO" id="GO:0016020">
    <property type="term" value="C:membrane"/>
    <property type="evidence" value="ECO:0007669"/>
    <property type="project" value="TreeGrafter"/>
</dbReference>
<evidence type="ECO:0000256" key="3">
    <source>
        <dbReference type="ARBA" id="ARBA00022679"/>
    </source>
</evidence>
<dbReference type="PANTHER" id="PTHR10048:SF22">
    <property type="entry name" value="PHOSPHATIDYLINOSITOL 4-KINASE BETA"/>
    <property type="match status" value="1"/>
</dbReference>
<feature type="domain" description="PI3K/PI4K catalytic" evidence="7">
    <location>
        <begin position="714"/>
        <end position="983"/>
    </location>
</feature>
<dbReference type="EMBL" id="HBEV01009795">
    <property type="protein sequence ID" value="CAD8590099.1"/>
    <property type="molecule type" value="Transcribed_RNA"/>
</dbReference>